<evidence type="ECO:0000313" key="6">
    <source>
        <dbReference type="Proteomes" id="UP000660675"/>
    </source>
</evidence>
<evidence type="ECO:0000256" key="3">
    <source>
        <dbReference type="SAM" id="MobiDB-lite"/>
    </source>
</evidence>
<evidence type="ECO:0000313" key="5">
    <source>
        <dbReference type="EMBL" id="GGV96751.1"/>
    </source>
</evidence>
<feature type="compositionally biased region" description="Basic and acidic residues" evidence="3">
    <location>
        <begin position="383"/>
        <end position="404"/>
    </location>
</feature>
<feature type="domain" description="DDE Tnp4" evidence="4">
    <location>
        <begin position="295"/>
        <end position="372"/>
    </location>
</feature>
<name>A0ABQ2WBJ4_9ACTN</name>
<reference evidence="6" key="1">
    <citation type="journal article" date="2019" name="Int. J. Syst. Evol. Microbiol.">
        <title>The Global Catalogue of Microorganisms (GCM) 10K type strain sequencing project: providing services to taxonomists for standard genome sequencing and annotation.</title>
        <authorList>
            <consortium name="The Broad Institute Genomics Platform"/>
            <consortium name="The Broad Institute Genome Sequencing Center for Infectious Disease"/>
            <person name="Wu L."/>
            <person name="Ma J."/>
        </authorList>
    </citation>
    <scope>NUCLEOTIDE SEQUENCE [LARGE SCALE GENOMIC DNA]</scope>
    <source>
        <strain evidence="6">JCM 4376</strain>
    </source>
</reference>
<gene>
    <name evidence="5" type="ORF">GCM10015535_66770</name>
</gene>
<feature type="compositionally biased region" description="Low complexity" evidence="3">
    <location>
        <begin position="468"/>
        <end position="484"/>
    </location>
</feature>
<keyword evidence="6" id="KW-1185">Reference proteome</keyword>
<comment type="caution">
    <text evidence="5">The sequence shown here is derived from an EMBL/GenBank/DDBJ whole genome shotgun (WGS) entry which is preliminary data.</text>
</comment>
<feature type="compositionally biased region" description="Basic and acidic residues" evidence="3">
    <location>
        <begin position="414"/>
        <end position="442"/>
    </location>
</feature>
<dbReference type="Proteomes" id="UP000660675">
    <property type="component" value="Unassembled WGS sequence"/>
</dbReference>
<keyword evidence="2" id="KW-0479">Metal-binding</keyword>
<feature type="region of interest" description="Disordered" evidence="3">
    <location>
        <begin position="497"/>
        <end position="517"/>
    </location>
</feature>
<comment type="cofactor">
    <cofactor evidence="1">
        <name>a divalent metal cation</name>
        <dbReference type="ChEBI" id="CHEBI:60240"/>
    </cofactor>
</comment>
<feature type="region of interest" description="Disordered" evidence="3">
    <location>
        <begin position="371"/>
        <end position="485"/>
    </location>
</feature>
<evidence type="ECO:0000256" key="1">
    <source>
        <dbReference type="ARBA" id="ARBA00001968"/>
    </source>
</evidence>
<proteinExistence type="predicted"/>
<sequence>MADVLVWVMQRRVVLADRAERLRKELAGIDAEVARLEAAEVVIGQFIEAERSGQADDRAVAEELERVTTAPGVGGMLLVPHREPGVDESALPADYQAIMKMVTAASEPVPAKDVSVQLGRGTQPGQVEPVRDKLRRLADRAGCTAPQPAASLPCRSRRSDRSRLDFGVTCRPPTGVGVSMGRNNRPAEGTEGLVYQCRLPLSSATLDLVSGLVRGHLKKIRSRWRKLPPGRIALIVLAGLRHDQRLSDIAGGNDVSASTVRRWLLEVLGLLAARAPRLDRALKKIARKGGVVVLLDGTLVRTRRRTGDANRPNYSGKHKAHGLLFLALTDERGNLVWISAAKPGRCSEITTARHNKITAHLREAGLGVLADLGSVGPGRQSRRPGDRHRPQSDPRPSPDCHPEGGEPAGQPRTSGERARLCRSEELADPHQGPHERPPRDHASAGSPRAAKRRGPALTDDHLLPITPPTSASTPASTHASPVTSNFKMNNAHCQRRNGAATMTSPALLPADEPLGLA</sequence>
<protein>
    <recommendedName>
        <fullName evidence="4">DDE Tnp4 domain-containing protein</fullName>
    </recommendedName>
</protein>
<dbReference type="InterPro" id="IPR027806">
    <property type="entry name" value="HARBI1_dom"/>
</dbReference>
<dbReference type="EMBL" id="BMTF01000041">
    <property type="protein sequence ID" value="GGV96751.1"/>
    <property type="molecule type" value="Genomic_DNA"/>
</dbReference>
<evidence type="ECO:0000259" key="4">
    <source>
        <dbReference type="Pfam" id="PF13359"/>
    </source>
</evidence>
<organism evidence="5 6">
    <name type="scientific">Streptomyces gelaticus</name>
    <dbReference type="NCBI Taxonomy" id="285446"/>
    <lineage>
        <taxon>Bacteria</taxon>
        <taxon>Bacillati</taxon>
        <taxon>Actinomycetota</taxon>
        <taxon>Actinomycetes</taxon>
        <taxon>Kitasatosporales</taxon>
        <taxon>Streptomycetaceae</taxon>
        <taxon>Streptomyces</taxon>
    </lineage>
</organism>
<evidence type="ECO:0000256" key="2">
    <source>
        <dbReference type="ARBA" id="ARBA00022723"/>
    </source>
</evidence>
<accession>A0ABQ2WBJ4</accession>
<dbReference type="Pfam" id="PF13359">
    <property type="entry name" value="DDE_Tnp_4"/>
    <property type="match status" value="1"/>
</dbReference>